<organism evidence="1 2">
    <name type="scientific">Pseudocohnilembus persalinus</name>
    <name type="common">Ciliate</name>
    <dbReference type="NCBI Taxonomy" id="266149"/>
    <lineage>
        <taxon>Eukaryota</taxon>
        <taxon>Sar</taxon>
        <taxon>Alveolata</taxon>
        <taxon>Ciliophora</taxon>
        <taxon>Intramacronucleata</taxon>
        <taxon>Oligohymenophorea</taxon>
        <taxon>Scuticociliatia</taxon>
        <taxon>Philasterida</taxon>
        <taxon>Pseudocohnilembidae</taxon>
        <taxon>Pseudocohnilembus</taxon>
    </lineage>
</organism>
<gene>
    <name evidence="1" type="ORF">PPERSA_05113</name>
</gene>
<accession>A0A0V0QWD1</accession>
<dbReference type="Proteomes" id="UP000054937">
    <property type="component" value="Unassembled WGS sequence"/>
</dbReference>
<proteinExistence type="predicted"/>
<evidence type="ECO:0000313" key="2">
    <source>
        <dbReference type="Proteomes" id="UP000054937"/>
    </source>
</evidence>
<name>A0A0V0QWD1_PSEPJ</name>
<dbReference type="EMBL" id="LDAU01000096">
    <property type="protein sequence ID" value="KRX06500.1"/>
    <property type="molecule type" value="Genomic_DNA"/>
</dbReference>
<dbReference type="InParanoid" id="A0A0V0QWD1"/>
<reference evidence="1 2" key="1">
    <citation type="journal article" date="2015" name="Sci. Rep.">
        <title>Genome of the facultative scuticociliatosis pathogen Pseudocohnilembus persalinus provides insight into its virulence through horizontal gene transfer.</title>
        <authorList>
            <person name="Xiong J."/>
            <person name="Wang G."/>
            <person name="Cheng J."/>
            <person name="Tian M."/>
            <person name="Pan X."/>
            <person name="Warren A."/>
            <person name="Jiang C."/>
            <person name="Yuan D."/>
            <person name="Miao W."/>
        </authorList>
    </citation>
    <scope>NUCLEOTIDE SEQUENCE [LARGE SCALE GENOMIC DNA]</scope>
    <source>
        <strain evidence="1">36N120E</strain>
    </source>
</reference>
<comment type="caution">
    <text evidence="1">The sequence shown here is derived from an EMBL/GenBank/DDBJ whole genome shotgun (WGS) entry which is preliminary data.</text>
</comment>
<dbReference type="AlphaFoldDB" id="A0A0V0QWD1"/>
<protein>
    <submittedName>
        <fullName evidence="1">Uncharacterized protein</fullName>
    </submittedName>
</protein>
<evidence type="ECO:0000313" key="1">
    <source>
        <dbReference type="EMBL" id="KRX06500.1"/>
    </source>
</evidence>
<keyword evidence="2" id="KW-1185">Reference proteome</keyword>
<sequence>MEQKNIAQEKFTKLKVIEQPDSDGFTLEGEQLPYLYYYDQEKGWVDEKGQYYNKDGQAVDKPENSDAQQPTLPQFYRTQEELKQIVSQYKWKKPLIQIEFQGFPANFSEKDIKEFLSDVQIETVKIESPQEENNQDPDAININIISDISGFLSVVGQEEALKVIKYHNFVPDSSDFKKQVQFLVQDHEETRENEIQDMLDLAQSAVTDFKEEDIKKAVELEKQAIQEDLIHEDYQEIEEIQDKVVFTVQIDGFYEENYDLFSKILETEKENLNYDEDSQLILFRTDSMEKCQKILEKHLTFYSHKDEDHIIQMKLQMRSSKFFFDGFPEEVSDQEIISFFKQSEDFYFSFDIYEPYEAENKEQKIEGEFKVIGMLKFRLMEEFTKKDNIFKFQNKEYKIIVNIDEVYENDFQEEWEDGYYEDQYQDKQISFYFDKESLKTKTNEELIDDYREYANNVLEGKLKNIEITQTPKDIKQQLEKLYDSANWNKYKVKVYEQKNQNSNDDQVIGITFPFQKHVFIIFRDLQEIKGIKLRLIDQYQPDEYQDEYNIFLQPKKK</sequence>